<evidence type="ECO:0000313" key="2">
    <source>
        <dbReference type="Proteomes" id="UP000557872"/>
    </source>
</evidence>
<sequence>MKQKGLKAEWGFFIYMGALIVGSALQAHEPEVQRVFGYPHAHENLEVQVHTTWESRYFSEGRDALDGDSLWATGFDAGWNHLTAGVWYGVSPEQSYNELQLSLGMTQSFGDFSVSAGYTHLRFPSDGAYDNELGLGLGWSNLPLDLELALDVYYSFDAQGAFSEVVLIKPVELTDGCDLYLSGVFGMNHGYVSDGHDGANHLALRAEFDCSLSEDCSLVLHGSYSWALDEDSGAPGDELLRDFFHGGVGLRWSF</sequence>
<dbReference type="RefSeq" id="WP_178931740.1">
    <property type="nucleotide sequence ID" value="NZ_JACBAZ010000002.1"/>
</dbReference>
<evidence type="ECO:0000313" key="1">
    <source>
        <dbReference type="EMBL" id="NWK55209.1"/>
    </source>
</evidence>
<proteinExistence type="predicted"/>
<dbReference type="EMBL" id="JACBAZ010000002">
    <property type="protein sequence ID" value="NWK55209.1"/>
    <property type="molecule type" value="Genomic_DNA"/>
</dbReference>
<gene>
    <name evidence="1" type="ORF">HW115_06280</name>
</gene>
<protein>
    <submittedName>
        <fullName evidence="1">Uncharacterized protein</fullName>
    </submittedName>
</protein>
<accession>A0A851GDF8</accession>
<keyword evidence="2" id="KW-1185">Reference proteome</keyword>
<dbReference type="AlphaFoldDB" id="A0A851GDF8"/>
<organism evidence="1 2">
    <name type="scientific">Oceaniferula marina</name>
    <dbReference type="NCBI Taxonomy" id="2748318"/>
    <lineage>
        <taxon>Bacteria</taxon>
        <taxon>Pseudomonadati</taxon>
        <taxon>Verrucomicrobiota</taxon>
        <taxon>Verrucomicrobiia</taxon>
        <taxon>Verrucomicrobiales</taxon>
        <taxon>Verrucomicrobiaceae</taxon>
        <taxon>Oceaniferula</taxon>
    </lineage>
</organism>
<comment type="caution">
    <text evidence="1">The sequence shown here is derived from an EMBL/GenBank/DDBJ whole genome shotgun (WGS) entry which is preliminary data.</text>
</comment>
<reference evidence="1 2" key="1">
    <citation type="submission" date="2020-07" db="EMBL/GenBank/DDBJ databases">
        <title>Roseicoccus Jingziensis gen. nov., sp. nov., isolated from coastal seawater.</title>
        <authorList>
            <person name="Feng X."/>
        </authorList>
    </citation>
    <scope>NUCLEOTIDE SEQUENCE [LARGE SCALE GENOMIC DNA]</scope>
    <source>
        <strain evidence="1 2">N1E253</strain>
    </source>
</reference>
<name>A0A851GDF8_9BACT</name>
<dbReference type="Proteomes" id="UP000557872">
    <property type="component" value="Unassembled WGS sequence"/>
</dbReference>